<accession>A0ABR9HM20</accession>
<comment type="caution">
    <text evidence="6">The sequence shown here is derived from an EMBL/GenBank/DDBJ whole genome shotgun (WGS) entry which is preliminary data.</text>
</comment>
<feature type="modified residue" description="4-aspartylphosphate" evidence="2">
    <location>
        <position position="74"/>
    </location>
</feature>
<proteinExistence type="predicted"/>
<dbReference type="PANTHER" id="PTHR43214">
    <property type="entry name" value="TWO-COMPONENT RESPONSE REGULATOR"/>
    <property type="match status" value="1"/>
</dbReference>
<evidence type="ECO:0000256" key="3">
    <source>
        <dbReference type="SAM" id="MobiDB-lite"/>
    </source>
</evidence>
<sequence length="221" mass="23147">MKQEPRPRKGSKPLPSGRGDVTKLVLADDEHLVRGAIAALLGLEEDLEVVAEVGRGDQVVDTVVEHGAAVAVLDIEMPGATGLEAAAELRERAPDCGVVILTSFGRPGYLRRALASGARGFLAKDAPVEQLAGAIRKVHGGGRYIDTELAAAAMVGGESPLTDREAEVLRAAADGATVARIARNLHLTEGTVRNYLSNAIGKTGAENRMAAIRTAQDMGWL</sequence>
<dbReference type="PROSITE" id="PS50110">
    <property type="entry name" value="RESPONSE_REGULATORY"/>
    <property type="match status" value="1"/>
</dbReference>
<protein>
    <submittedName>
        <fullName evidence="6">Two-component system response regulator DesR</fullName>
    </submittedName>
</protein>
<dbReference type="SMART" id="SM00448">
    <property type="entry name" value="REC"/>
    <property type="match status" value="1"/>
</dbReference>
<dbReference type="InterPro" id="IPR001789">
    <property type="entry name" value="Sig_transdc_resp-reg_receiver"/>
</dbReference>
<evidence type="ECO:0000256" key="2">
    <source>
        <dbReference type="PROSITE-ProRule" id="PRU00169"/>
    </source>
</evidence>
<evidence type="ECO:0000313" key="6">
    <source>
        <dbReference type="EMBL" id="MBE1460090.1"/>
    </source>
</evidence>
<feature type="domain" description="Response regulatory" evidence="5">
    <location>
        <begin position="23"/>
        <end position="139"/>
    </location>
</feature>
<keyword evidence="2" id="KW-0597">Phosphoprotein</keyword>
<keyword evidence="1" id="KW-0238">DNA-binding</keyword>
<dbReference type="PROSITE" id="PS50043">
    <property type="entry name" value="HTH_LUXR_2"/>
    <property type="match status" value="1"/>
</dbReference>
<dbReference type="InterPro" id="IPR011006">
    <property type="entry name" value="CheY-like_superfamily"/>
</dbReference>
<dbReference type="RefSeq" id="WP_191266426.1">
    <property type="nucleotide sequence ID" value="NZ_BMXJ01000001.1"/>
</dbReference>
<dbReference type="CDD" id="cd19930">
    <property type="entry name" value="REC_DesR-like"/>
    <property type="match status" value="1"/>
</dbReference>
<dbReference type="Proteomes" id="UP000598217">
    <property type="component" value="Unassembled WGS sequence"/>
</dbReference>
<dbReference type="SMART" id="SM00421">
    <property type="entry name" value="HTH_LUXR"/>
    <property type="match status" value="1"/>
</dbReference>
<keyword evidence="7" id="KW-1185">Reference proteome</keyword>
<dbReference type="SUPFAM" id="SSF52172">
    <property type="entry name" value="CheY-like"/>
    <property type="match status" value="1"/>
</dbReference>
<reference evidence="6 7" key="1">
    <citation type="submission" date="2020-10" db="EMBL/GenBank/DDBJ databases">
        <title>Sequencing the genomes of 1000 actinobacteria strains.</title>
        <authorList>
            <person name="Klenk H.-P."/>
        </authorList>
    </citation>
    <scope>NUCLEOTIDE SEQUENCE [LARGE SCALE GENOMIC DNA]</scope>
    <source>
        <strain evidence="6 7">DSM 45157</strain>
    </source>
</reference>
<name>A0ABR9HM20_9ACTN</name>
<dbReference type="CDD" id="cd06170">
    <property type="entry name" value="LuxR_C_like"/>
    <property type="match status" value="1"/>
</dbReference>
<dbReference type="PROSITE" id="PS00622">
    <property type="entry name" value="HTH_LUXR_1"/>
    <property type="match status" value="1"/>
</dbReference>
<gene>
    <name evidence="6" type="ORF">H4W79_004304</name>
</gene>
<dbReference type="EMBL" id="JADBDY010000001">
    <property type="protein sequence ID" value="MBE1460090.1"/>
    <property type="molecule type" value="Genomic_DNA"/>
</dbReference>
<feature type="region of interest" description="Disordered" evidence="3">
    <location>
        <begin position="1"/>
        <end position="20"/>
    </location>
</feature>
<dbReference type="InterPro" id="IPR039420">
    <property type="entry name" value="WalR-like"/>
</dbReference>
<dbReference type="Pfam" id="PF00196">
    <property type="entry name" value="GerE"/>
    <property type="match status" value="1"/>
</dbReference>
<dbReference type="InterPro" id="IPR000792">
    <property type="entry name" value="Tscrpt_reg_LuxR_C"/>
</dbReference>
<evidence type="ECO:0000259" key="5">
    <source>
        <dbReference type="PROSITE" id="PS50110"/>
    </source>
</evidence>
<dbReference type="PRINTS" id="PR00038">
    <property type="entry name" value="HTHLUXR"/>
</dbReference>
<feature type="domain" description="HTH luxR-type" evidence="4">
    <location>
        <begin position="154"/>
        <end position="219"/>
    </location>
</feature>
<dbReference type="Gene3D" id="3.40.50.2300">
    <property type="match status" value="1"/>
</dbReference>
<evidence type="ECO:0000313" key="7">
    <source>
        <dbReference type="Proteomes" id="UP000598217"/>
    </source>
</evidence>
<dbReference type="InterPro" id="IPR016032">
    <property type="entry name" value="Sig_transdc_resp-reg_C-effctor"/>
</dbReference>
<evidence type="ECO:0000259" key="4">
    <source>
        <dbReference type="PROSITE" id="PS50043"/>
    </source>
</evidence>
<dbReference type="SUPFAM" id="SSF46894">
    <property type="entry name" value="C-terminal effector domain of the bipartite response regulators"/>
    <property type="match status" value="1"/>
</dbReference>
<dbReference type="PANTHER" id="PTHR43214:SF42">
    <property type="entry name" value="TRANSCRIPTIONAL REGULATORY PROTEIN DESR"/>
    <property type="match status" value="1"/>
</dbReference>
<organism evidence="6 7">
    <name type="scientific">Nocardiopsis terrae</name>
    <dbReference type="NCBI Taxonomy" id="372655"/>
    <lineage>
        <taxon>Bacteria</taxon>
        <taxon>Bacillati</taxon>
        <taxon>Actinomycetota</taxon>
        <taxon>Actinomycetes</taxon>
        <taxon>Streptosporangiales</taxon>
        <taxon>Nocardiopsidaceae</taxon>
        <taxon>Nocardiopsis</taxon>
    </lineage>
</organism>
<evidence type="ECO:0000256" key="1">
    <source>
        <dbReference type="ARBA" id="ARBA00023125"/>
    </source>
</evidence>
<dbReference type="Pfam" id="PF00072">
    <property type="entry name" value="Response_reg"/>
    <property type="match status" value="1"/>
</dbReference>